<evidence type="ECO:0000313" key="2">
    <source>
        <dbReference type="EMBL" id="PHV69112.1"/>
    </source>
</evidence>
<dbReference type="EMBL" id="PEBD01000002">
    <property type="protein sequence ID" value="PHV69112.1"/>
    <property type="molecule type" value="Genomic_DNA"/>
</dbReference>
<dbReference type="RefSeq" id="WP_099380977.1">
    <property type="nucleotide sequence ID" value="NZ_PEBD01000002.1"/>
</dbReference>
<name>A0A2G3PVP8_WILMA</name>
<sequence length="170" mass="19490">MAALHPPKHEVFDVAAGTNTDPKGFRRQVDTYRTTDFGLYMDRPADHAEFHRLQSWLLPGFGLRVSIFHYRAGFERDQRLYIDVGMFTGPDAHGRWHSEDWYLDLIDRPGRPLELEDVDELFDAHAAWLLPHDRAEAAVRIAARTMAGAAEHNHDVESWLAAQGAELNWD</sequence>
<organism evidence="2 3">
    <name type="scientific">Williamsia marianensis</name>
    <dbReference type="NCBI Taxonomy" id="85044"/>
    <lineage>
        <taxon>Bacteria</taxon>
        <taxon>Bacillati</taxon>
        <taxon>Actinomycetota</taxon>
        <taxon>Actinomycetes</taxon>
        <taxon>Mycobacteriales</taxon>
        <taxon>Nocardiaceae</taxon>
        <taxon>Williamsia</taxon>
    </lineage>
</organism>
<dbReference type="Proteomes" id="UP000225108">
    <property type="component" value="Unassembled WGS sequence"/>
</dbReference>
<dbReference type="InterPro" id="IPR014465">
    <property type="entry name" value="UCP012622"/>
</dbReference>
<dbReference type="SUPFAM" id="SSF159234">
    <property type="entry name" value="FomD-like"/>
    <property type="match status" value="1"/>
</dbReference>
<dbReference type="Gene3D" id="2.40.380.10">
    <property type="entry name" value="FomD-like"/>
    <property type="match status" value="1"/>
</dbReference>
<protein>
    <recommendedName>
        <fullName evidence="1">DUF402 domain-containing protein</fullName>
    </recommendedName>
</protein>
<dbReference type="AlphaFoldDB" id="A0A2G3PVP8"/>
<dbReference type="InterPro" id="IPR007295">
    <property type="entry name" value="DUF402"/>
</dbReference>
<dbReference type="Pfam" id="PF04167">
    <property type="entry name" value="DUF402"/>
    <property type="match status" value="1"/>
</dbReference>
<proteinExistence type="predicted"/>
<accession>A0A2G3PVP8</accession>
<dbReference type="PIRSF" id="PIRSF012622">
    <property type="entry name" value="UCP012622"/>
    <property type="match status" value="1"/>
</dbReference>
<evidence type="ECO:0000313" key="3">
    <source>
        <dbReference type="Proteomes" id="UP000225108"/>
    </source>
</evidence>
<evidence type="ECO:0000259" key="1">
    <source>
        <dbReference type="Pfam" id="PF04167"/>
    </source>
</evidence>
<feature type="domain" description="DUF402" evidence="1">
    <location>
        <begin position="28"/>
        <end position="154"/>
    </location>
</feature>
<dbReference type="InterPro" id="IPR035930">
    <property type="entry name" value="FomD-like_sf"/>
</dbReference>
<comment type="caution">
    <text evidence="2">The sequence shown here is derived from an EMBL/GenBank/DDBJ whole genome shotgun (WGS) entry which is preliminary data.</text>
</comment>
<reference evidence="2 3" key="1">
    <citation type="submission" date="2017-10" db="EMBL/GenBank/DDBJ databases">
        <title>The draft genome sequence of Williamsia sp. BULT 1.1 isolated from the semi-arid grassland soils from South Africa.</title>
        <authorList>
            <person name="Kabwe M.H."/>
            <person name="Govender N."/>
            <person name="Mutseka Lunga P."/>
            <person name="Vikram S."/>
            <person name="Makhalanyane T.P."/>
        </authorList>
    </citation>
    <scope>NUCLEOTIDE SEQUENCE [LARGE SCALE GENOMIC DNA]</scope>
    <source>
        <strain evidence="2 3">BULT 1.1</strain>
    </source>
</reference>
<gene>
    <name evidence="2" type="ORF">CSW57_00380</name>
</gene>